<proteinExistence type="predicted"/>
<feature type="transmembrane region" description="Helical" evidence="6">
    <location>
        <begin position="39"/>
        <end position="57"/>
    </location>
</feature>
<feature type="transmembrane region" description="Helical" evidence="6">
    <location>
        <begin position="69"/>
        <end position="88"/>
    </location>
</feature>
<gene>
    <name evidence="8" type="ORF">EV697_102171</name>
</gene>
<reference evidence="8 9" key="1">
    <citation type="submission" date="2019-03" db="EMBL/GenBank/DDBJ databases">
        <title>Genomic Encyclopedia of Type Strains, Phase IV (KMG-IV): sequencing the most valuable type-strain genomes for metagenomic binning, comparative biology and taxonomic classification.</title>
        <authorList>
            <person name="Goeker M."/>
        </authorList>
    </citation>
    <scope>NUCLEOTIDE SEQUENCE [LARGE SCALE GENOMIC DNA]</scope>
    <source>
        <strain evidence="8 9">DSM 28231</strain>
    </source>
</reference>
<dbReference type="RefSeq" id="WP_132022723.1">
    <property type="nucleotide sequence ID" value="NZ_CP016605.1"/>
</dbReference>
<feature type="domain" description="EamA" evidence="7">
    <location>
        <begin position="11"/>
        <end position="144"/>
    </location>
</feature>
<comment type="caution">
    <text evidence="8">The sequence shown here is derived from an EMBL/GenBank/DDBJ whole genome shotgun (WGS) entry which is preliminary data.</text>
</comment>
<name>A0A4R2N196_9PAST</name>
<evidence type="ECO:0000256" key="1">
    <source>
        <dbReference type="ARBA" id="ARBA00004651"/>
    </source>
</evidence>
<sequence>MKVEANYIYNLCYLILLGLGFPILRYMSLHFDVNNNNMVRFLSGGTLLLAYGMWRFYSQYFIVFKQKTLLTKVISLGILMTINMYLFIQGIAYTSATTASIFAILAMPISIGIAAFFYIDERQRVKQKNFYIGSVIAILASIFFVVQKGGANINIDNNFLLGAIFLFIAISIQGIQSLVIKSMNNQINAIVISSFTALIAGLINLFISVANGKIQQLTLTSQDLLLFALILAGIYGIATGMLMSFQVIQKQGIVVFNILQLIVPFFASIFAYIFLNETLTIWQILSGIIVIMSCMYALGIRKINLK</sequence>
<protein>
    <submittedName>
        <fullName evidence="8">EamA-like transporter family protein</fullName>
    </submittedName>
</protein>
<feature type="transmembrane region" description="Helical" evidence="6">
    <location>
        <begin position="281"/>
        <end position="300"/>
    </location>
</feature>
<evidence type="ECO:0000313" key="9">
    <source>
        <dbReference type="Proteomes" id="UP000294841"/>
    </source>
</evidence>
<feature type="transmembrane region" description="Helical" evidence="6">
    <location>
        <begin position="159"/>
        <end position="180"/>
    </location>
</feature>
<comment type="subcellular location">
    <subcellularLocation>
        <location evidence="1">Cell membrane</location>
        <topology evidence="1">Multi-pass membrane protein</topology>
    </subcellularLocation>
</comment>
<dbReference type="SUPFAM" id="SSF103481">
    <property type="entry name" value="Multidrug resistance efflux transporter EmrE"/>
    <property type="match status" value="2"/>
</dbReference>
<evidence type="ECO:0000259" key="7">
    <source>
        <dbReference type="Pfam" id="PF00892"/>
    </source>
</evidence>
<feature type="transmembrane region" description="Helical" evidence="6">
    <location>
        <begin position="7"/>
        <end position="27"/>
    </location>
</feature>
<evidence type="ECO:0000256" key="2">
    <source>
        <dbReference type="ARBA" id="ARBA00022475"/>
    </source>
</evidence>
<keyword evidence="2" id="KW-1003">Cell membrane</keyword>
<evidence type="ECO:0000256" key="3">
    <source>
        <dbReference type="ARBA" id="ARBA00022692"/>
    </source>
</evidence>
<dbReference type="PANTHER" id="PTHR32322">
    <property type="entry name" value="INNER MEMBRANE TRANSPORTER"/>
    <property type="match status" value="1"/>
</dbReference>
<evidence type="ECO:0000256" key="6">
    <source>
        <dbReference type="SAM" id="Phobius"/>
    </source>
</evidence>
<evidence type="ECO:0000256" key="4">
    <source>
        <dbReference type="ARBA" id="ARBA00022989"/>
    </source>
</evidence>
<dbReference type="InterPro" id="IPR050638">
    <property type="entry name" value="AA-Vitamin_Transporters"/>
</dbReference>
<evidence type="ECO:0000313" key="8">
    <source>
        <dbReference type="EMBL" id="TCP13294.1"/>
    </source>
</evidence>
<keyword evidence="9" id="KW-1185">Reference proteome</keyword>
<dbReference type="Pfam" id="PF00892">
    <property type="entry name" value="EamA"/>
    <property type="match status" value="2"/>
</dbReference>
<dbReference type="Proteomes" id="UP000294841">
    <property type="component" value="Unassembled WGS sequence"/>
</dbReference>
<dbReference type="EMBL" id="SLXI01000002">
    <property type="protein sequence ID" value="TCP13294.1"/>
    <property type="molecule type" value="Genomic_DNA"/>
</dbReference>
<feature type="transmembrane region" description="Helical" evidence="6">
    <location>
        <begin position="254"/>
        <end position="275"/>
    </location>
</feature>
<feature type="transmembrane region" description="Helical" evidence="6">
    <location>
        <begin position="187"/>
        <end position="212"/>
    </location>
</feature>
<dbReference type="InterPro" id="IPR037185">
    <property type="entry name" value="EmrE-like"/>
</dbReference>
<feature type="transmembrane region" description="Helical" evidence="6">
    <location>
        <begin position="100"/>
        <end position="118"/>
    </location>
</feature>
<accession>A0A4R2N196</accession>
<feature type="transmembrane region" description="Helical" evidence="6">
    <location>
        <begin position="224"/>
        <end position="242"/>
    </location>
</feature>
<dbReference type="PANTHER" id="PTHR32322:SF18">
    <property type="entry name" value="S-ADENOSYLMETHIONINE_S-ADENOSYLHOMOCYSTEINE TRANSPORTER"/>
    <property type="match status" value="1"/>
</dbReference>
<evidence type="ECO:0000256" key="5">
    <source>
        <dbReference type="ARBA" id="ARBA00023136"/>
    </source>
</evidence>
<dbReference type="InterPro" id="IPR000620">
    <property type="entry name" value="EamA_dom"/>
</dbReference>
<dbReference type="OrthoDB" id="5689580at2"/>
<keyword evidence="5 6" id="KW-0472">Membrane</keyword>
<dbReference type="GO" id="GO:0005886">
    <property type="term" value="C:plasma membrane"/>
    <property type="evidence" value="ECO:0007669"/>
    <property type="project" value="UniProtKB-SubCell"/>
</dbReference>
<feature type="transmembrane region" description="Helical" evidence="6">
    <location>
        <begin position="130"/>
        <end position="147"/>
    </location>
</feature>
<dbReference type="AlphaFoldDB" id="A0A4R2N196"/>
<organism evidence="8 9">
    <name type="scientific">Bisgaardia hudsonensis</name>
    <dbReference type="NCBI Taxonomy" id="109472"/>
    <lineage>
        <taxon>Bacteria</taxon>
        <taxon>Pseudomonadati</taxon>
        <taxon>Pseudomonadota</taxon>
        <taxon>Gammaproteobacteria</taxon>
        <taxon>Pasteurellales</taxon>
        <taxon>Pasteurellaceae</taxon>
        <taxon>Bisgaardia</taxon>
    </lineage>
</organism>
<feature type="domain" description="EamA" evidence="7">
    <location>
        <begin position="161"/>
        <end position="296"/>
    </location>
</feature>
<keyword evidence="4 6" id="KW-1133">Transmembrane helix</keyword>
<keyword evidence="3 6" id="KW-0812">Transmembrane</keyword>